<dbReference type="InterPro" id="IPR018964">
    <property type="entry name" value="Phage_phiJL001_Gp84_C"/>
</dbReference>
<proteinExistence type="predicted"/>
<comment type="caution">
    <text evidence="2">The sequence shown here is derived from an EMBL/GenBank/DDBJ whole genome shotgun (WGS) entry which is preliminary data.</text>
</comment>
<dbReference type="Proteomes" id="UP000664779">
    <property type="component" value="Unassembled WGS sequence"/>
</dbReference>
<name>A0A939EMJ9_9HYPH</name>
<accession>A0A939EMJ9</accession>
<gene>
    <name evidence="2" type="ORF">J0X15_08170</name>
</gene>
<evidence type="ECO:0000313" key="2">
    <source>
        <dbReference type="EMBL" id="MBO0345192.1"/>
    </source>
</evidence>
<feature type="domain" description="Bacteriophage phiJL001 Gp84 C-terminal" evidence="1">
    <location>
        <begin position="195"/>
        <end position="279"/>
    </location>
</feature>
<dbReference type="InterPro" id="IPR011928">
    <property type="entry name" value="Phage_phiJL001_Gp84"/>
</dbReference>
<keyword evidence="3" id="KW-1185">Reference proteome</keyword>
<evidence type="ECO:0000313" key="3">
    <source>
        <dbReference type="Proteomes" id="UP000664779"/>
    </source>
</evidence>
<dbReference type="AlphaFoldDB" id="A0A939EMJ9"/>
<evidence type="ECO:0000259" key="1">
    <source>
        <dbReference type="Pfam" id="PF09356"/>
    </source>
</evidence>
<dbReference type="Pfam" id="PF09931">
    <property type="entry name" value="Phage_phiJL001_Gp84_N"/>
    <property type="match status" value="1"/>
</dbReference>
<reference evidence="2" key="1">
    <citation type="submission" date="2021-03" db="EMBL/GenBank/DDBJ databases">
        <title>Roseibium sp. CAU 1637 isolated from Incheon.</title>
        <authorList>
            <person name="Kim W."/>
        </authorList>
    </citation>
    <scope>NUCLEOTIDE SEQUENCE</scope>
    <source>
        <strain evidence="2">CAU 1637</strain>
    </source>
</reference>
<dbReference type="RefSeq" id="WP_206939605.1">
    <property type="nucleotide sequence ID" value="NZ_JAFLNF010000003.1"/>
</dbReference>
<protein>
    <submittedName>
        <fullName evidence="2">DUF2163 domain-containing protein</fullName>
    </submittedName>
</protein>
<dbReference type="NCBIfam" id="TIGR02218">
    <property type="entry name" value="phg_TIGR02218"/>
    <property type="match status" value="1"/>
</dbReference>
<dbReference type="EMBL" id="JAFLNF010000003">
    <property type="protein sequence ID" value="MBO0345192.1"/>
    <property type="molecule type" value="Genomic_DNA"/>
</dbReference>
<dbReference type="Pfam" id="PF09356">
    <property type="entry name" value="Phage_BR0599"/>
    <property type="match status" value="1"/>
</dbReference>
<organism evidence="2 3">
    <name type="scientific">Roseibium limicola</name>
    <dbReference type="NCBI Taxonomy" id="2816037"/>
    <lineage>
        <taxon>Bacteria</taxon>
        <taxon>Pseudomonadati</taxon>
        <taxon>Pseudomonadota</taxon>
        <taxon>Alphaproteobacteria</taxon>
        <taxon>Hyphomicrobiales</taxon>
        <taxon>Stappiaceae</taxon>
        <taxon>Roseibium</taxon>
    </lineage>
</organism>
<sequence length="299" mass="31598">MKQIPEALAAHLAGRATTLARVWLVTRADGVRLGFTDHDQSLSVDGVTCQPQEGLEASLDQSGPDLAVGGGEVSGALSTSGLRDVDLELGLWDGAEVAIWQVNWADVTQALLLRRARIGEVSRKGQAFTAELRSLSHALDVAKGRVFSNQCDADLGDARCGIDLSDPAYHASPLVVAMSDPSQLSVSGLEGFESGWFSGGVLKVLDGDFAGFHTEIADHRVSPLTGQVDLALWQAPPGLVAPGTGLHVTAGCDRCLATCSEKFSNHLNFRGFPHMPGNDFVLSYPQRNSGENDGSPLRG</sequence>